<sequence>MKSPTRDISDRLTERERALLEQERRINEEIDAKLAKDPTKYPRAIFFIIPNEMCERFCFYGIKNLLNQYMKSAFGMEEHLAKAQTHMFNGLVYLFPLVGAAVSDSFLGKYHTIVCFSVVYLIGNALLSLFSINGLLGPFGHYPFWGYLLPALLIAVGTGGIKPCVSAHGGDQFLPSQAPLVDKFFSLFYLSINFGALVAQYLTPYLKNYVECFGSECYLLAFGLPTLSFALALCLFIAGYRYYRIVPAQGEFLPWKAAKLTCLAFRRWLSASKSQRKEVGHWLSFAEEEYGAEFVEETRLLGKVIVMSMPIIFFWMLYDQSGTEWQNQYEKMDKMFLGFIPIPTEASSNINSVFILILVPFLVYCVYPFLERRGIRMPVITRMAWGFFFLIMAFVVSTSLDYYVDRYTENIVYKDNVVVSCEGCLNGTWQLPQWFLLSLGEAMLSPTANQFAYTQVGRQMKASSSSLLLLTTSLGNYVVLILEFPLQGIASSANRQWVYVTIATFFFIVFILLSKFWFVSKEEEIDAKSLASSRDTDIQ</sequence>
<protein>
    <submittedName>
        <fullName evidence="1">Uncharacterized protein</fullName>
    </submittedName>
</protein>
<reference evidence="1" key="1">
    <citation type="submission" date="2022-04" db="EMBL/GenBank/DDBJ databases">
        <title>Genome of the entomopathogenic fungus Entomophthora muscae.</title>
        <authorList>
            <person name="Elya C."/>
            <person name="Lovett B.R."/>
            <person name="Lee E."/>
            <person name="Macias A.M."/>
            <person name="Hajek A.E."/>
            <person name="De Bivort B.L."/>
            <person name="Kasson M.T."/>
            <person name="De Fine Licht H.H."/>
            <person name="Stajich J.E."/>
        </authorList>
    </citation>
    <scope>NUCLEOTIDE SEQUENCE</scope>
    <source>
        <strain evidence="1">Berkeley</strain>
    </source>
</reference>
<dbReference type="EMBL" id="QTSX02004282">
    <property type="protein sequence ID" value="KAJ9066663.1"/>
    <property type="molecule type" value="Genomic_DNA"/>
</dbReference>
<keyword evidence="2" id="KW-1185">Reference proteome</keyword>
<comment type="caution">
    <text evidence="1">The sequence shown here is derived from an EMBL/GenBank/DDBJ whole genome shotgun (WGS) entry which is preliminary data.</text>
</comment>
<accession>A0ACC2SWF1</accession>
<name>A0ACC2SWF1_9FUNG</name>
<evidence type="ECO:0000313" key="1">
    <source>
        <dbReference type="EMBL" id="KAJ9066663.1"/>
    </source>
</evidence>
<evidence type="ECO:0000313" key="2">
    <source>
        <dbReference type="Proteomes" id="UP001165960"/>
    </source>
</evidence>
<proteinExistence type="predicted"/>
<organism evidence="1 2">
    <name type="scientific">Entomophthora muscae</name>
    <dbReference type="NCBI Taxonomy" id="34485"/>
    <lineage>
        <taxon>Eukaryota</taxon>
        <taxon>Fungi</taxon>
        <taxon>Fungi incertae sedis</taxon>
        <taxon>Zoopagomycota</taxon>
        <taxon>Entomophthoromycotina</taxon>
        <taxon>Entomophthoromycetes</taxon>
        <taxon>Entomophthorales</taxon>
        <taxon>Entomophthoraceae</taxon>
        <taxon>Entomophthora</taxon>
    </lineage>
</organism>
<gene>
    <name evidence="1" type="ORF">DSO57_1007468</name>
</gene>
<dbReference type="Proteomes" id="UP001165960">
    <property type="component" value="Unassembled WGS sequence"/>
</dbReference>